<dbReference type="PIRSF" id="PIRSF002070">
    <property type="entry name" value="SSB"/>
    <property type="match status" value="1"/>
</dbReference>
<dbReference type="EMBL" id="MDLC01000025">
    <property type="protein sequence ID" value="ODS23558.1"/>
    <property type="molecule type" value="Genomic_DNA"/>
</dbReference>
<accession>A0A1D2QPP2</accession>
<sequence length="161" mass="17428">MQNFFAQEGNLGKSPELIDVPTDDGTVKKLKLSVRFPYNVRQPNGEFGDTKGMWMTVEMWGRQSEKLHSLLQKGARVFVMGTLQDNSYVATKGDREGQTIPGLLVTAQNIALSPLGIEGVTYTQKPAAADNAAPAQDAAAPATPQEPPQSSDMSEDIEFEG</sequence>
<comment type="caution">
    <text evidence="4">The sequence shown here is derived from an EMBL/GenBank/DDBJ whole genome shotgun (WGS) entry which is preliminary data.</text>
</comment>
<feature type="compositionally biased region" description="Low complexity" evidence="3">
    <location>
        <begin position="128"/>
        <end position="143"/>
    </location>
</feature>
<protein>
    <recommendedName>
        <fullName evidence="2">Single-stranded DNA-binding protein</fullName>
    </recommendedName>
</protein>
<organism evidence="4 5">
    <name type="scientific">Candidatus Endobugula sertula</name>
    <name type="common">Bugula neritina bacterial symbiont</name>
    <dbReference type="NCBI Taxonomy" id="62101"/>
    <lineage>
        <taxon>Bacteria</taxon>
        <taxon>Pseudomonadati</taxon>
        <taxon>Pseudomonadota</taxon>
        <taxon>Gammaproteobacteria</taxon>
        <taxon>Cellvibrionales</taxon>
        <taxon>Cellvibrionaceae</taxon>
        <taxon>Candidatus Endobugula</taxon>
    </lineage>
</organism>
<dbReference type="PROSITE" id="PS50935">
    <property type="entry name" value="SSB"/>
    <property type="match status" value="1"/>
</dbReference>
<dbReference type="GO" id="GO:0006260">
    <property type="term" value="P:DNA replication"/>
    <property type="evidence" value="ECO:0007669"/>
    <property type="project" value="InterPro"/>
</dbReference>
<evidence type="ECO:0000256" key="1">
    <source>
        <dbReference type="ARBA" id="ARBA00023125"/>
    </source>
</evidence>
<dbReference type="InterPro" id="IPR011344">
    <property type="entry name" value="ssDNA-bd"/>
</dbReference>
<keyword evidence="1 2" id="KW-0238">DNA-binding</keyword>
<feature type="region of interest" description="Disordered" evidence="3">
    <location>
        <begin position="128"/>
        <end position="161"/>
    </location>
</feature>
<dbReference type="InterPro" id="IPR012340">
    <property type="entry name" value="NA-bd_OB-fold"/>
</dbReference>
<evidence type="ECO:0000313" key="5">
    <source>
        <dbReference type="Proteomes" id="UP000242502"/>
    </source>
</evidence>
<reference evidence="4 5" key="1">
    <citation type="journal article" date="2016" name="Appl. Environ. Microbiol.">
        <title>Lack of Overt Genome Reduction in the Bryostatin-Producing Bryozoan Symbiont "Candidatus Endobugula sertula".</title>
        <authorList>
            <person name="Miller I.J."/>
            <person name="Vanee N."/>
            <person name="Fong S.S."/>
            <person name="Lim-Fong G.E."/>
            <person name="Kwan J.C."/>
        </authorList>
    </citation>
    <scope>NUCLEOTIDE SEQUENCE [LARGE SCALE GENOMIC DNA]</scope>
    <source>
        <strain evidence="4">AB1-4</strain>
    </source>
</reference>
<name>A0A1D2QPP2_9GAMM</name>
<dbReference type="Pfam" id="PF00436">
    <property type="entry name" value="SSB"/>
    <property type="match status" value="1"/>
</dbReference>
<dbReference type="NCBIfam" id="NF006039">
    <property type="entry name" value="PRK08182.1"/>
    <property type="match status" value="1"/>
</dbReference>
<dbReference type="STRING" id="62101.AB835_08065"/>
<gene>
    <name evidence="4" type="ORF">AB835_08065</name>
</gene>
<dbReference type="InterPro" id="IPR000424">
    <property type="entry name" value="Primosome_PriB/ssb"/>
</dbReference>
<dbReference type="Proteomes" id="UP000242502">
    <property type="component" value="Unassembled WGS sequence"/>
</dbReference>
<dbReference type="GO" id="GO:0003697">
    <property type="term" value="F:single-stranded DNA binding"/>
    <property type="evidence" value="ECO:0007669"/>
    <property type="project" value="InterPro"/>
</dbReference>
<evidence type="ECO:0000313" key="4">
    <source>
        <dbReference type="EMBL" id="ODS23558.1"/>
    </source>
</evidence>
<dbReference type="SUPFAM" id="SSF50249">
    <property type="entry name" value="Nucleic acid-binding proteins"/>
    <property type="match status" value="1"/>
</dbReference>
<dbReference type="CDD" id="cd04496">
    <property type="entry name" value="SSB_OBF"/>
    <property type="match status" value="1"/>
</dbReference>
<dbReference type="AlphaFoldDB" id="A0A1D2QPP2"/>
<evidence type="ECO:0000256" key="3">
    <source>
        <dbReference type="SAM" id="MobiDB-lite"/>
    </source>
</evidence>
<evidence type="ECO:0000256" key="2">
    <source>
        <dbReference type="PIRNR" id="PIRNR002070"/>
    </source>
</evidence>
<proteinExistence type="predicted"/>
<dbReference type="Gene3D" id="2.40.50.140">
    <property type="entry name" value="Nucleic acid-binding proteins"/>
    <property type="match status" value="1"/>
</dbReference>